<reference evidence="1" key="1">
    <citation type="thesis" date="2020" institute="ProQuest LLC" country="789 East Eisenhower Parkway, Ann Arbor, MI, USA">
        <title>Comparative Genomics and Chromosome Evolution.</title>
        <authorList>
            <person name="Mudd A.B."/>
        </authorList>
    </citation>
    <scope>NUCLEOTIDE SEQUENCE</scope>
    <source>
        <strain evidence="1">237g6f4</strain>
        <tissue evidence="1">Blood</tissue>
    </source>
</reference>
<dbReference type="Proteomes" id="UP000824782">
    <property type="component" value="Unassembled WGS sequence"/>
</dbReference>
<protein>
    <submittedName>
        <fullName evidence="1">Uncharacterized protein</fullName>
    </submittedName>
</protein>
<accession>A0AAV6ZUN3</accession>
<name>A0AAV6ZUN3_ENGPU</name>
<organism evidence="1 2">
    <name type="scientific">Engystomops pustulosus</name>
    <name type="common">Tungara frog</name>
    <name type="synonym">Physalaemus pustulosus</name>
    <dbReference type="NCBI Taxonomy" id="76066"/>
    <lineage>
        <taxon>Eukaryota</taxon>
        <taxon>Metazoa</taxon>
        <taxon>Chordata</taxon>
        <taxon>Craniata</taxon>
        <taxon>Vertebrata</taxon>
        <taxon>Euteleostomi</taxon>
        <taxon>Amphibia</taxon>
        <taxon>Batrachia</taxon>
        <taxon>Anura</taxon>
        <taxon>Neobatrachia</taxon>
        <taxon>Hyloidea</taxon>
        <taxon>Leptodactylidae</taxon>
        <taxon>Leiuperinae</taxon>
        <taxon>Engystomops</taxon>
    </lineage>
</organism>
<keyword evidence="2" id="KW-1185">Reference proteome</keyword>
<comment type="caution">
    <text evidence="1">The sequence shown here is derived from an EMBL/GenBank/DDBJ whole genome shotgun (WGS) entry which is preliminary data.</text>
</comment>
<evidence type="ECO:0000313" key="2">
    <source>
        <dbReference type="Proteomes" id="UP000824782"/>
    </source>
</evidence>
<dbReference type="EMBL" id="WNYA01000013">
    <property type="protein sequence ID" value="KAG8551060.1"/>
    <property type="molecule type" value="Genomic_DNA"/>
</dbReference>
<sequence>MVVSLVSSIHINASLVHSPLYTSLALYNLCNQTNLSQCSVLKQEITLHKVFTMWRALGKTGCHLDSVPRCRLYIIVRSGSGGSLPLILTVISSQGSAT</sequence>
<proteinExistence type="predicted"/>
<gene>
    <name evidence="1" type="ORF">GDO81_021933</name>
</gene>
<dbReference type="AlphaFoldDB" id="A0AAV6ZUN3"/>
<evidence type="ECO:0000313" key="1">
    <source>
        <dbReference type="EMBL" id="KAG8551060.1"/>
    </source>
</evidence>